<dbReference type="PANTHER" id="PTHR11088:SF60">
    <property type="entry name" value="TRNA DIMETHYLALLYLTRANSFERASE"/>
    <property type="match status" value="1"/>
</dbReference>
<evidence type="ECO:0000256" key="10">
    <source>
        <dbReference type="HAMAP-Rule" id="MF_00185"/>
    </source>
</evidence>
<dbReference type="Gene3D" id="3.40.50.300">
    <property type="entry name" value="P-loop containing nucleotide triphosphate hydrolases"/>
    <property type="match status" value="1"/>
</dbReference>
<dbReference type="EMBL" id="CP071444">
    <property type="protein sequence ID" value="QSX09632.1"/>
    <property type="molecule type" value="Genomic_DNA"/>
</dbReference>
<comment type="cofactor">
    <cofactor evidence="1 10">
        <name>Mg(2+)</name>
        <dbReference type="ChEBI" id="CHEBI:18420"/>
    </cofactor>
</comment>
<dbReference type="EC" id="2.5.1.75" evidence="10"/>
<dbReference type="InterPro" id="IPR027417">
    <property type="entry name" value="P-loop_NTPase"/>
</dbReference>
<feature type="site" description="Interaction with substrate tRNA" evidence="10">
    <location>
        <position position="120"/>
    </location>
</feature>
<evidence type="ECO:0000256" key="7">
    <source>
        <dbReference type="ARBA" id="ARBA00022840"/>
    </source>
</evidence>
<gene>
    <name evidence="10 14" type="primary">miaA</name>
    <name evidence="14" type="ORF">J0B03_02095</name>
</gene>
<feature type="site" description="Interaction with substrate tRNA" evidence="10">
    <location>
        <position position="97"/>
    </location>
</feature>
<dbReference type="GO" id="GO:0006400">
    <property type="term" value="P:tRNA modification"/>
    <property type="evidence" value="ECO:0007669"/>
    <property type="project" value="TreeGrafter"/>
</dbReference>
<evidence type="ECO:0000256" key="5">
    <source>
        <dbReference type="ARBA" id="ARBA00022694"/>
    </source>
</evidence>
<reference evidence="14" key="1">
    <citation type="submission" date="2021-03" db="EMBL/GenBank/DDBJ databases">
        <title>Alkalibacter marinus sp. nov., isolated from tidal flat sediment.</title>
        <authorList>
            <person name="Namirimu T."/>
            <person name="Yang J.-A."/>
            <person name="Yang S.-H."/>
            <person name="Kim Y.-J."/>
            <person name="Kwon K.K."/>
        </authorList>
    </citation>
    <scope>NUCLEOTIDE SEQUENCE</scope>
    <source>
        <strain evidence="14">ES005</strain>
    </source>
</reference>
<evidence type="ECO:0000313" key="14">
    <source>
        <dbReference type="EMBL" id="QSX09632.1"/>
    </source>
</evidence>
<dbReference type="Pfam" id="PF01715">
    <property type="entry name" value="IPPT"/>
    <property type="match status" value="1"/>
</dbReference>
<feature type="binding site" evidence="10">
    <location>
        <begin position="8"/>
        <end position="13"/>
    </location>
    <ligand>
        <name>substrate</name>
    </ligand>
</feature>
<dbReference type="GO" id="GO:0005524">
    <property type="term" value="F:ATP binding"/>
    <property type="evidence" value="ECO:0007669"/>
    <property type="project" value="UniProtKB-UniRule"/>
</dbReference>
<keyword evidence="5 10" id="KW-0819">tRNA processing</keyword>
<evidence type="ECO:0000256" key="1">
    <source>
        <dbReference type="ARBA" id="ARBA00001946"/>
    </source>
</evidence>
<keyword evidence="4 10" id="KW-0808">Transferase</keyword>
<dbReference type="AlphaFoldDB" id="A0A974XGV8"/>
<proteinExistence type="inferred from homology"/>
<evidence type="ECO:0000313" key="15">
    <source>
        <dbReference type="Proteomes" id="UP000663499"/>
    </source>
</evidence>
<keyword evidence="8 10" id="KW-0460">Magnesium</keyword>
<feature type="region of interest" description="Interaction with substrate tRNA" evidence="10">
    <location>
        <begin position="31"/>
        <end position="34"/>
    </location>
</feature>
<dbReference type="Proteomes" id="UP000663499">
    <property type="component" value="Chromosome"/>
</dbReference>
<comment type="function">
    <text evidence="2 10 12">Catalyzes the transfer of a dimethylallyl group onto the adenine at position 37 in tRNAs that read codons beginning with uridine, leading to the formation of N6-(dimethylallyl)adenosine (i(6)A).</text>
</comment>
<evidence type="ECO:0000256" key="4">
    <source>
        <dbReference type="ARBA" id="ARBA00022679"/>
    </source>
</evidence>
<comment type="caution">
    <text evidence="10">Lacks conserved residue(s) required for the propagation of feature annotation.</text>
</comment>
<sequence>MLIIVGPTASGKTGLSVELAKQRNGEIVSADSMQIYRHMDIGTAKPSMEERQGIVHHLMDVVEPWESFTVAQYRRLAVEAIDDIASRGKLPIVVGGTGLYVNSLIRGWSFSNTPPSETVRKEIQTFYEEKGRDRLYEELSKVDPESAEKIHPNNIKRVIRALEVFLETGKKKSLSDAQSTDLPIPFDHTLVGLTMGRDRLYRRIEERIDIMIQQGLLQEVRQLVEMGADRNWQSMQGLGYKEILAYLDGESTWDEALYLLKRDTRRYAKRQWTWFRRLEEIHWIDMDALVDPEEAMVQIVEYMNKKD</sequence>
<evidence type="ECO:0000256" key="6">
    <source>
        <dbReference type="ARBA" id="ARBA00022741"/>
    </source>
</evidence>
<dbReference type="GO" id="GO:0052381">
    <property type="term" value="F:tRNA dimethylallyltransferase activity"/>
    <property type="evidence" value="ECO:0007669"/>
    <property type="project" value="UniProtKB-UniRule"/>
</dbReference>
<evidence type="ECO:0000256" key="12">
    <source>
        <dbReference type="RuleBase" id="RU003784"/>
    </source>
</evidence>
<evidence type="ECO:0000256" key="9">
    <source>
        <dbReference type="ARBA" id="ARBA00049563"/>
    </source>
</evidence>
<dbReference type="HAMAP" id="MF_00185">
    <property type="entry name" value="IPP_trans"/>
    <property type="match status" value="1"/>
</dbReference>
<comment type="subunit">
    <text evidence="10">Monomer.</text>
</comment>
<keyword evidence="7 10" id="KW-0067">ATP-binding</keyword>
<comment type="catalytic activity">
    <reaction evidence="9 10 11">
        <text>adenosine(37) in tRNA + dimethylallyl diphosphate = N(6)-dimethylallyladenosine(37) in tRNA + diphosphate</text>
        <dbReference type="Rhea" id="RHEA:26482"/>
        <dbReference type="Rhea" id="RHEA-COMP:10162"/>
        <dbReference type="Rhea" id="RHEA-COMP:10375"/>
        <dbReference type="ChEBI" id="CHEBI:33019"/>
        <dbReference type="ChEBI" id="CHEBI:57623"/>
        <dbReference type="ChEBI" id="CHEBI:74411"/>
        <dbReference type="ChEBI" id="CHEBI:74415"/>
        <dbReference type="EC" id="2.5.1.75"/>
    </reaction>
</comment>
<accession>A0A974XGV8</accession>
<evidence type="ECO:0000256" key="8">
    <source>
        <dbReference type="ARBA" id="ARBA00022842"/>
    </source>
</evidence>
<dbReference type="PANTHER" id="PTHR11088">
    <property type="entry name" value="TRNA DIMETHYLALLYLTRANSFERASE"/>
    <property type="match status" value="1"/>
</dbReference>
<name>A0A974XGV8_9FIRM</name>
<protein>
    <recommendedName>
        <fullName evidence="10">tRNA dimethylallyltransferase</fullName>
        <ecNumber evidence="10">2.5.1.75</ecNumber>
    </recommendedName>
    <alternativeName>
        <fullName evidence="10">Dimethylallyl diphosphate:tRNA dimethylallyltransferase</fullName>
        <shortName evidence="10">DMAPP:tRNA dimethylallyltransferase</shortName>
        <shortName evidence="10">DMATase</shortName>
    </alternativeName>
    <alternativeName>
        <fullName evidence="10">Isopentenyl-diphosphate:tRNA isopentenyltransferase</fullName>
        <shortName evidence="10">IPP transferase</shortName>
        <shortName evidence="10">IPPT</shortName>
        <shortName evidence="10">IPTase</shortName>
    </alternativeName>
</protein>
<evidence type="ECO:0000256" key="11">
    <source>
        <dbReference type="RuleBase" id="RU003783"/>
    </source>
</evidence>
<dbReference type="NCBIfam" id="TIGR00174">
    <property type="entry name" value="miaA"/>
    <property type="match status" value="1"/>
</dbReference>
<keyword evidence="6 10" id="KW-0547">Nucleotide-binding</keyword>
<feature type="binding site" evidence="10">
    <location>
        <begin position="6"/>
        <end position="13"/>
    </location>
    <ligand>
        <name>ATP</name>
        <dbReference type="ChEBI" id="CHEBI:30616"/>
    </ligand>
</feature>
<evidence type="ECO:0000256" key="2">
    <source>
        <dbReference type="ARBA" id="ARBA00003213"/>
    </source>
</evidence>
<dbReference type="InterPro" id="IPR039657">
    <property type="entry name" value="Dimethylallyltransferase"/>
</dbReference>
<evidence type="ECO:0000256" key="13">
    <source>
        <dbReference type="RuleBase" id="RU003785"/>
    </source>
</evidence>
<evidence type="ECO:0000256" key="3">
    <source>
        <dbReference type="ARBA" id="ARBA00005842"/>
    </source>
</evidence>
<dbReference type="SUPFAM" id="SSF52540">
    <property type="entry name" value="P-loop containing nucleoside triphosphate hydrolases"/>
    <property type="match status" value="2"/>
</dbReference>
<dbReference type="Gene3D" id="1.10.20.140">
    <property type="match status" value="1"/>
</dbReference>
<dbReference type="InterPro" id="IPR018022">
    <property type="entry name" value="IPT"/>
</dbReference>
<comment type="similarity">
    <text evidence="3 10 13">Belongs to the IPP transferase family.</text>
</comment>
<organism evidence="14 15">
    <name type="scientific">Alkalibacter rhizosphaerae</name>
    <dbReference type="NCBI Taxonomy" id="2815577"/>
    <lineage>
        <taxon>Bacteria</taxon>
        <taxon>Bacillati</taxon>
        <taxon>Bacillota</taxon>
        <taxon>Clostridia</taxon>
        <taxon>Eubacteriales</taxon>
        <taxon>Eubacteriaceae</taxon>
        <taxon>Alkalibacter</taxon>
    </lineage>
</organism>
<keyword evidence="15" id="KW-1185">Reference proteome</keyword>
<dbReference type="KEGG" id="alka:J0B03_02095"/>